<organism evidence="6 7">
    <name type="scientific">Paenibacillus amylolyticus</name>
    <dbReference type="NCBI Taxonomy" id="1451"/>
    <lineage>
        <taxon>Bacteria</taxon>
        <taxon>Bacillati</taxon>
        <taxon>Bacillota</taxon>
        <taxon>Bacilli</taxon>
        <taxon>Bacillales</taxon>
        <taxon>Paenibacillaceae</taxon>
        <taxon>Paenibacillus</taxon>
    </lineage>
</organism>
<sequence length="327" mass="37467">MTQSITFTNPILEQRADPWVYRHTDGFYYFSASVPAFDRIEIRRARTIEELKDAEPVTAWRKRDTGPMSANIWAPEIHFIDGKWYIYYAAAHTSETNEGLFDHRMYVLENESANPLEGEWVEKGQTRTRWESFALDATTFEHRGIRYLVWAQKDPDIPGNSNLYISEMENPWTLRGEQVMISTPEYDWEIIGFKVNEGAAVLHRNGRIFIGYSASATDYNYCMGLLTADENADLLDPASWVKSPEPVFQTCEANGQYGPGHNSFTVTPDGQTDILIYHARNYKEIEGDPLYDPNRHARAQVIHWREDGTPDFGVPVPDGKAVAEVEQ</sequence>
<gene>
    <name evidence="6" type="ORF">J2W91_002398</name>
</gene>
<evidence type="ECO:0000313" key="7">
    <source>
        <dbReference type="Proteomes" id="UP001254832"/>
    </source>
</evidence>
<dbReference type="PANTHER" id="PTHR43817:SF1">
    <property type="entry name" value="HYDROLASE, FAMILY 43, PUTATIVE (AFU_ORTHOLOGUE AFUA_3G01660)-RELATED"/>
    <property type="match status" value="1"/>
</dbReference>
<proteinExistence type="inferred from homology"/>
<dbReference type="GO" id="GO:0004553">
    <property type="term" value="F:hydrolase activity, hydrolyzing O-glycosyl compounds"/>
    <property type="evidence" value="ECO:0007669"/>
    <property type="project" value="InterPro"/>
</dbReference>
<dbReference type="Proteomes" id="UP001254832">
    <property type="component" value="Unassembled WGS sequence"/>
</dbReference>
<keyword evidence="3 5" id="KW-0378">Hydrolase</keyword>
<dbReference type="RefSeq" id="WP_310139621.1">
    <property type="nucleotide sequence ID" value="NZ_JAVDTR010000006.1"/>
</dbReference>
<evidence type="ECO:0000256" key="1">
    <source>
        <dbReference type="ARBA" id="ARBA00009865"/>
    </source>
</evidence>
<dbReference type="CDD" id="cd18817">
    <property type="entry name" value="GH43f_LbAraf43-like"/>
    <property type="match status" value="1"/>
</dbReference>
<dbReference type="InterPro" id="IPR016828">
    <property type="entry name" value="Alpha-L-arabinofuranosidase"/>
</dbReference>
<dbReference type="EMBL" id="JAVDTR010000006">
    <property type="protein sequence ID" value="MDR6723936.1"/>
    <property type="molecule type" value="Genomic_DNA"/>
</dbReference>
<dbReference type="SUPFAM" id="SSF75005">
    <property type="entry name" value="Arabinanase/levansucrase/invertase"/>
    <property type="match status" value="1"/>
</dbReference>
<keyword evidence="4 5" id="KW-0326">Glycosidase</keyword>
<dbReference type="Pfam" id="PF04616">
    <property type="entry name" value="Glyco_hydro_43"/>
    <property type="match status" value="1"/>
</dbReference>
<dbReference type="PANTHER" id="PTHR43817">
    <property type="entry name" value="GLYCOSYL HYDROLASE"/>
    <property type="match status" value="1"/>
</dbReference>
<accession>A0AAP5LM95</accession>
<evidence type="ECO:0000256" key="2">
    <source>
        <dbReference type="ARBA" id="ARBA00022729"/>
    </source>
</evidence>
<keyword evidence="2" id="KW-0732">Signal</keyword>
<dbReference type="InterPro" id="IPR023296">
    <property type="entry name" value="Glyco_hydro_beta-prop_sf"/>
</dbReference>
<protein>
    <submittedName>
        <fullName evidence="6">GH43 family beta-xylosidase</fullName>
    </submittedName>
</protein>
<comment type="caution">
    <text evidence="6">The sequence shown here is derived from an EMBL/GenBank/DDBJ whole genome shotgun (WGS) entry which is preliminary data.</text>
</comment>
<evidence type="ECO:0000256" key="3">
    <source>
        <dbReference type="ARBA" id="ARBA00022801"/>
    </source>
</evidence>
<name>A0AAP5LM95_PAEAM</name>
<dbReference type="Gene3D" id="2.115.10.20">
    <property type="entry name" value="Glycosyl hydrolase domain, family 43"/>
    <property type="match status" value="1"/>
</dbReference>
<evidence type="ECO:0000256" key="4">
    <source>
        <dbReference type="ARBA" id="ARBA00023295"/>
    </source>
</evidence>
<evidence type="ECO:0000256" key="5">
    <source>
        <dbReference type="RuleBase" id="RU361187"/>
    </source>
</evidence>
<evidence type="ECO:0000313" key="6">
    <source>
        <dbReference type="EMBL" id="MDR6723936.1"/>
    </source>
</evidence>
<dbReference type="InterPro" id="IPR006710">
    <property type="entry name" value="Glyco_hydro_43"/>
</dbReference>
<dbReference type="AlphaFoldDB" id="A0AAP5LM95"/>
<dbReference type="GO" id="GO:0005975">
    <property type="term" value="P:carbohydrate metabolic process"/>
    <property type="evidence" value="ECO:0007669"/>
    <property type="project" value="InterPro"/>
</dbReference>
<reference evidence="6" key="1">
    <citation type="submission" date="2023-07" db="EMBL/GenBank/DDBJ databases">
        <title>Sorghum-associated microbial communities from plants grown in Nebraska, USA.</title>
        <authorList>
            <person name="Schachtman D."/>
        </authorList>
    </citation>
    <scope>NUCLEOTIDE SEQUENCE</scope>
    <source>
        <strain evidence="6">BE80</strain>
    </source>
</reference>
<dbReference type="PIRSF" id="PIRSF025414">
    <property type="entry name" value="Alpha-L-arabinofuranosidase"/>
    <property type="match status" value="1"/>
</dbReference>
<comment type="similarity">
    <text evidence="1 5">Belongs to the glycosyl hydrolase 43 family.</text>
</comment>